<organism evidence="2">
    <name type="scientific">Chromera velia CCMP2878</name>
    <dbReference type="NCBI Taxonomy" id="1169474"/>
    <lineage>
        <taxon>Eukaryota</taxon>
        <taxon>Sar</taxon>
        <taxon>Alveolata</taxon>
        <taxon>Colpodellida</taxon>
        <taxon>Chromeraceae</taxon>
        <taxon>Chromera</taxon>
    </lineage>
</organism>
<dbReference type="Gene3D" id="1.20.5.190">
    <property type="match status" value="1"/>
</dbReference>
<protein>
    <submittedName>
        <fullName evidence="2">Uncharacterized protein</fullName>
    </submittedName>
</protein>
<evidence type="ECO:0000313" key="2">
    <source>
        <dbReference type="EMBL" id="CEM23406.1"/>
    </source>
</evidence>
<accession>A0A0G4G4T7</accession>
<dbReference type="PROSITE" id="PS50096">
    <property type="entry name" value="IQ"/>
    <property type="match status" value="2"/>
</dbReference>
<name>A0A0G4G4T7_9ALVE</name>
<evidence type="ECO:0000256" key="1">
    <source>
        <dbReference type="SAM" id="Coils"/>
    </source>
</evidence>
<sequence>MDFTHLRSRGRETVQEYFALLQAASDAKARERWAACQIQKLWRMYRARKAYQGTQYACLLIQRNFRKYRDRCRTNFLFHEREKQGLGEFFDACAAVIQKYYRGYWSRKYLQSFYGRKRFVGKLEQESEMVKTALREHEQRQQAEEQRKKEQERRKAFDSLTSQLHHLVSTRHIPGIFNPPYADIPKAYDKPIEQHLRDSFKPRLPLSIRVGPGPRRRLRRLVYGEEAEGAKTAKENTQHVPVHRQKEFEVTVGETVGAPSRPLLSVSASKGRLQPIQGPFAPADLTQKRLQAAQLKHRTVRQDAPYDAEEREKRMEARLKKLTRVAPYDFAFKKAQPTEINPAALIGAQEMNTRPKFATRQDYAALPRIQQPFLTAVPTGKLFKDYEAGL</sequence>
<dbReference type="AlphaFoldDB" id="A0A0G4G4T7"/>
<proteinExistence type="predicted"/>
<dbReference type="Pfam" id="PF00612">
    <property type="entry name" value="IQ"/>
    <property type="match status" value="2"/>
</dbReference>
<dbReference type="InterPro" id="IPR000048">
    <property type="entry name" value="IQ_motif_EF-hand-BS"/>
</dbReference>
<keyword evidence="1" id="KW-0175">Coiled coil</keyword>
<reference evidence="2" key="1">
    <citation type="submission" date="2014-11" db="EMBL/GenBank/DDBJ databases">
        <authorList>
            <person name="Otto D Thomas"/>
            <person name="Naeem Raeece"/>
        </authorList>
    </citation>
    <scope>NUCLEOTIDE SEQUENCE</scope>
</reference>
<gene>
    <name evidence="2" type="ORF">Cvel_20253</name>
</gene>
<dbReference type="SMART" id="SM00015">
    <property type="entry name" value="IQ"/>
    <property type="match status" value="3"/>
</dbReference>
<dbReference type="EMBL" id="CDMZ01000890">
    <property type="protein sequence ID" value="CEM23406.1"/>
    <property type="molecule type" value="Genomic_DNA"/>
</dbReference>
<dbReference type="VEuPathDB" id="CryptoDB:Cvel_20253"/>
<feature type="coiled-coil region" evidence="1">
    <location>
        <begin position="120"/>
        <end position="160"/>
    </location>
</feature>